<dbReference type="EMBL" id="LSZW01000005">
    <property type="protein sequence ID" value="KXK67042.1"/>
    <property type="molecule type" value="Genomic_DNA"/>
</dbReference>
<dbReference type="Pfam" id="PF00149">
    <property type="entry name" value="Metallophos"/>
    <property type="match status" value="1"/>
</dbReference>
<evidence type="ECO:0000313" key="2">
    <source>
        <dbReference type="EMBL" id="KXK67042.1"/>
    </source>
</evidence>
<dbReference type="GO" id="GO:0016787">
    <property type="term" value="F:hydrolase activity"/>
    <property type="evidence" value="ECO:0007669"/>
    <property type="project" value="InterPro"/>
</dbReference>
<organism evidence="2 3">
    <name type="scientific">Christensenella minuta</name>
    <dbReference type="NCBI Taxonomy" id="626937"/>
    <lineage>
        <taxon>Bacteria</taxon>
        <taxon>Bacillati</taxon>
        <taxon>Bacillota</taxon>
        <taxon>Clostridia</taxon>
        <taxon>Christensenellales</taxon>
        <taxon>Christensenellaceae</taxon>
        <taxon>Christensenella</taxon>
    </lineage>
</organism>
<dbReference type="AlphaFoldDB" id="A0A136Q8Q2"/>
<proteinExistence type="predicted"/>
<reference evidence="2 3" key="1">
    <citation type="submission" date="2016-02" db="EMBL/GenBank/DDBJ databases">
        <authorList>
            <person name="Wen L."/>
            <person name="He K."/>
            <person name="Yang H."/>
        </authorList>
    </citation>
    <scope>NUCLEOTIDE SEQUENCE [LARGE SCALE GENOMIC DNA]</scope>
    <source>
        <strain evidence="2 3">DSM 22607</strain>
    </source>
</reference>
<dbReference type="STRING" id="626937.HMPREF3293_00109"/>
<keyword evidence="3" id="KW-1185">Reference proteome</keyword>
<dbReference type="InterPro" id="IPR004843">
    <property type="entry name" value="Calcineurin-like_PHP"/>
</dbReference>
<comment type="caution">
    <text evidence="2">The sequence shown here is derived from an EMBL/GenBank/DDBJ whole genome shotgun (WGS) entry which is preliminary data.</text>
</comment>
<accession>A0A136Q8Q2</accession>
<dbReference type="RefSeq" id="WP_066523443.1">
    <property type="nucleotide sequence ID" value="NZ_CABMOF010000019.1"/>
</dbReference>
<protein>
    <submittedName>
        <fullName evidence="2">Ser/Thr phosphatase family protein</fullName>
    </submittedName>
</protein>
<sequence>MFEVRQDFTLIQYNTPMEFDSIDIYCIADLHIGSPAFNNTLWERFKALLKEPNAYVIYAGDLIDNALKTSKSNVYGQTMSPHEQKRFLANELYDHRDKIVAILPGNHETRSSKDSDGFPIYDVACKLDIEDRYRQNMGILDIGVGKRTGKAIRQHHYFGCVMHKTNKTMRYHYADTIDGIDFYISAHTHSPADMPRDKIYVDGNNKRASIKPVETIVTGSFMDYRDYPVEMALRPSAQKFYKLVLNGKEKSIKTVGFRL</sequence>
<dbReference type="Proteomes" id="UP000070366">
    <property type="component" value="Unassembled WGS sequence"/>
</dbReference>
<feature type="domain" description="Calcineurin-like phosphoesterase" evidence="1">
    <location>
        <begin position="24"/>
        <end position="190"/>
    </location>
</feature>
<evidence type="ECO:0000259" key="1">
    <source>
        <dbReference type="Pfam" id="PF00149"/>
    </source>
</evidence>
<gene>
    <name evidence="2" type="ORF">HMPREF3293_00109</name>
</gene>
<dbReference type="Gene3D" id="3.60.21.10">
    <property type="match status" value="1"/>
</dbReference>
<dbReference type="InterPro" id="IPR029052">
    <property type="entry name" value="Metallo-depent_PP-like"/>
</dbReference>
<dbReference type="KEGG" id="cmiu:B1H56_14395"/>
<dbReference type="SUPFAM" id="SSF56300">
    <property type="entry name" value="Metallo-dependent phosphatases"/>
    <property type="match status" value="1"/>
</dbReference>
<name>A0A136Q8Q2_9FIRM</name>
<evidence type="ECO:0000313" key="3">
    <source>
        <dbReference type="Proteomes" id="UP000070366"/>
    </source>
</evidence>